<protein>
    <submittedName>
        <fullName evidence="2">Uncharacterized protein</fullName>
    </submittedName>
</protein>
<dbReference type="EMBL" id="KQ241815">
    <property type="protein sequence ID" value="KNC83702.1"/>
    <property type="molecule type" value="Genomic_DNA"/>
</dbReference>
<feature type="compositionally biased region" description="Low complexity" evidence="1">
    <location>
        <begin position="1"/>
        <end position="14"/>
    </location>
</feature>
<organism evidence="2 3">
    <name type="scientific">Sphaeroforma arctica JP610</name>
    <dbReference type="NCBI Taxonomy" id="667725"/>
    <lineage>
        <taxon>Eukaryota</taxon>
        <taxon>Ichthyosporea</taxon>
        <taxon>Ichthyophonida</taxon>
        <taxon>Sphaeroforma</taxon>
    </lineage>
</organism>
<feature type="compositionally biased region" description="Low complexity" evidence="1">
    <location>
        <begin position="32"/>
        <end position="42"/>
    </location>
</feature>
<evidence type="ECO:0000313" key="2">
    <source>
        <dbReference type="EMBL" id="KNC83702.1"/>
    </source>
</evidence>
<sequence>MQSNATMMTSTSASPEKRSGRNKMGSIDRNNDQYNNYDQYYDGQYDQFGNPMNGGGYDQYGNPLNGGHDQFSLMGALCGQYPYSGTFDNSSLAAGGYAQPSILSDASGASMYPNSPNIPPPDENGKIVITDADIIVL</sequence>
<keyword evidence="3" id="KW-1185">Reference proteome</keyword>
<evidence type="ECO:0000256" key="1">
    <source>
        <dbReference type="SAM" id="MobiDB-lite"/>
    </source>
</evidence>
<dbReference type="GeneID" id="25904565"/>
<gene>
    <name evidence="2" type="ORF">SARC_04061</name>
</gene>
<reference evidence="2 3" key="1">
    <citation type="submission" date="2011-02" db="EMBL/GenBank/DDBJ databases">
        <title>The Genome Sequence of Sphaeroforma arctica JP610.</title>
        <authorList>
            <consortium name="The Broad Institute Genome Sequencing Platform"/>
            <person name="Russ C."/>
            <person name="Cuomo C."/>
            <person name="Young S.K."/>
            <person name="Zeng Q."/>
            <person name="Gargeya S."/>
            <person name="Alvarado L."/>
            <person name="Berlin A."/>
            <person name="Chapman S.B."/>
            <person name="Chen Z."/>
            <person name="Freedman E."/>
            <person name="Gellesch M."/>
            <person name="Goldberg J."/>
            <person name="Griggs A."/>
            <person name="Gujja S."/>
            <person name="Heilman E."/>
            <person name="Heiman D."/>
            <person name="Howarth C."/>
            <person name="Mehta T."/>
            <person name="Neiman D."/>
            <person name="Pearson M."/>
            <person name="Roberts A."/>
            <person name="Saif S."/>
            <person name="Shea T."/>
            <person name="Shenoy N."/>
            <person name="Sisk P."/>
            <person name="Stolte C."/>
            <person name="Sykes S."/>
            <person name="White J."/>
            <person name="Yandava C."/>
            <person name="Burger G."/>
            <person name="Gray M.W."/>
            <person name="Holland P.W.H."/>
            <person name="King N."/>
            <person name="Lang F.B.F."/>
            <person name="Roger A.J."/>
            <person name="Ruiz-Trillo I."/>
            <person name="Haas B."/>
            <person name="Nusbaum C."/>
            <person name="Birren B."/>
        </authorList>
    </citation>
    <scope>NUCLEOTIDE SEQUENCE [LARGE SCALE GENOMIC DNA]</scope>
    <source>
        <strain evidence="2 3">JP610</strain>
    </source>
</reference>
<dbReference type="Proteomes" id="UP000054560">
    <property type="component" value="Unassembled WGS sequence"/>
</dbReference>
<dbReference type="AlphaFoldDB" id="A0A0L0G3L9"/>
<dbReference type="RefSeq" id="XP_014157604.1">
    <property type="nucleotide sequence ID" value="XM_014302129.1"/>
</dbReference>
<feature type="region of interest" description="Disordered" evidence="1">
    <location>
        <begin position="1"/>
        <end position="42"/>
    </location>
</feature>
<name>A0A0L0G3L9_9EUKA</name>
<accession>A0A0L0G3L9</accession>
<evidence type="ECO:0000313" key="3">
    <source>
        <dbReference type="Proteomes" id="UP000054560"/>
    </source>
</evidence>
<proteinExistence type="predicted"/>